<dbReference type="EMBL" id="KB742778">
    <property type="protein sequence ID" value="EOB04536.1"/>
    <property type="molecule type" value="Genomic_DNA"/>
</dbReference>
<dbReference type="AlphaFoldDB" id="R0K3A4"/>
<protein>
    <submittedName>
        <fullName evidence="1">Uncharacterized protein</fullName>
    </submittedName>
</protein>
<proteinExistence type="predicted"/>
<keyword evidence="2" id="KW-1185">Reference proteome</keyword>
<dbReference type="Proteomes" id="UP000296049">
    <property type="component" value="Unassembled WGS sequence"/>
</dbReference>
<reference evidence="2" key="1">
    <citation type="journal article" date="2013" name="Nat. Genet.">
        <title>The duck genome and transcriptome provide insight into an avian influenza virus reservoir species.</title>
        <authorList>
            <person name="Huang Y."/>
            <person name="Li Y."/>
            <person name="Burt D.W."/>
            <person name="Chen H."/>
            <person name="Zhang Y."/>
            <person name="Qian W."/>
            <person name="Kim H."/>
            <person name="Gan S."/>
            <person name="Zhao Y."/>
            <person name="Li J."/>
            <person name="Yi K."/>
            <person name="Feng H."/>
            <person name="Zhu P."/>
            <person name="Li B."/>
            <person name="Liu Q."/>
            <person name="Fairley S."/>
            <person name="Magor K.E."/>
            <person name="Du Z."/>
            <person name="Hu X."/>
            <person name="Goodman L."/>
            <person name="Tafer H."/>
            <person name="Vignal A."/>
            <person name="Lee T."/>
            <person name="Kim K.W."/>
            <person name="Sheng Z."/>
            <person name="An Y."/>
            <person name="Searle S."/>
            <person name="Herrero J."/>
            <person name="Groenen M.A."/>
            <person name="Crooijmans R.P."/>
            <person name="Faraut T."/>
            <person name="Cai Q."/>
            <person name="Webster R.G."/>
            <person name="Aldridge J.R."/>
            <person name="Warren W.C."/>
            <person name="Bartschat S."/>
            <person name="Kehr S."/>
            <person name="Marz M."/>
            <person name="Stadler P.F."/>
            <person name="Smith J."/>
            <person name="Kraus R.H."/>
            <person name="Zhao Y."/>
            <person name="Ren L."/>
            <person name="Fei J."/>
            <person name="Morisson M."/>
            <person name="Kaiser P."/>
            <person name="Griffin D.K."/>
            <person name="Rao M."/>
            <person name="Pitel F."/>
            <person name="Wang J."/>
            <person name="Li N."/>
        </authorList>
    </citation>
    <scope>NUCLEOTIDE SEQUENCE [LARGE SCALE GENOMIC DNA]</scope>
</reference>
<evidence type="ECO:0000313" key="2">
    <source>
        <dbReference type="Proteomes" id="UP000296049"/>
    </source>
</evidence>
<evidence type="ECO:0000313" key="1">
    <source>
        <dbReference type="EMBL" id="EOB04536.1"/>
    </source>
</evidence>
<accession>R0K3A4</accession>
<sequence length="102" mass="11154">MGRTKETSRSGAQPRGLAAVSSGELVTAGDNSEFLFFQITFCSSITTGGTELCPYIISLKAQGSCCLKKEMQSDVRELPSVAMSKKKWRHMKDPGDFSYPTH</sequence>
<organism evidence="1 2">
    <name type="scientific">Anas platyrhynchos</name>
    <name type="common">Mallard</name>
    <name type="synonym">Anas boschas</name>
    <dbReference type="NCBI Taxonomy" id="8839"/>
    <lineage>
        <taxon>Eukaryota</taxon>
        <taxon>Metazoa</taxon>
        <taxon>Chordata</taxon>
        <taxon>Craniata</taxon>
        <taxon>Vertebrata</taxon>
        <taxon>Euteleostomi</taxon>
        <taxon>Archelosauria</taxon>
        <taxon>Archosauria</taxon>
        <taxon>Dinosauria</taxon>
        <taxon>Saurischia</taxon>
        <taxon>Theropoda</taxon>
        <taxon>Coelurosauria</taxon>
        <taxon>Aves</taxon>
        <taxon>Neognathae</taxon>
        <taxon>Galloanserae</taxon>
        <taxon>Anseriformes</taxon>
        <taxon>Anatidae</taxon>
        <taxon>Anatinae</taxon>
        <taxon>Anas</taxon>
    </lineage>
</organism>
<name>R0K3A4_ANAPL</name>
<gene>
    <name evidence="1" type="ORF">Anapl_09269</name>
</gene>